<gene>
    <name evidence="1" type="ORF">D0Y83_05000</name>
</gene>
<dbReference type="GeneID" id="69696642"/>
<organism evidence="1 2">
    <name type="scientific">Qipengyuania flava</name>
    <dbReference type="NCBI Taxonomy" id="192812"/>
    <lineage>
        <taxon>Bacteria</taxon>
        <taxon>Pseudomonadati</taxon>
        <taxon>Pseudomonadota</taxon>
        <taxon>Alphaproteobacteria</taxon>
        <taxon>Sphingomonadales</taxon>
        <taxon>Erythrobacteraceae</taxon>
        <taxon>Qipengyuania</taxon>
    </lineage>
</organism>
<dbReference type="AlphaFoldDB" id="A0A5P6NBZ9"/>
<dbReference type="Proteomes" id="UP000325385">
    <property type="component" value="Chromosome"/>
</dbReference>
<evidence type="ECO:0000313" key="1">
    <source>
        <dbReference type="EMBL" id="QFI62703.1"/>
    </source>
</evidence>
<sequence>MENESNAQSRLLDAAISLAKVVDDEIKTLAIETDDLDELIYKATAREHRRAMRNARDAECYRIGSSFEPVKGLKLDPTALCGWLAAGTAGVLALVQVAIEHPEDGIPELLATLFRSAIGRELHGLGVHARWKYRENLYRQEVERFEASAAFAKPGWRREEPTAEQYYLIEEIVLALEIEMPALRTRGEAFNYIKKAGGNPVFWTEPLMPNLVATVTGIRA</sequence>
<reference evidence="2" key="1">
    <citation type="submission" date="2018-09" db="EMBL/GenBank/DDBJ databases">
        <title>Nocardia yunnanensis sp. nov., an actinomycete isolated from a soil sample.</title>
        <authorList>
            <person name="Zhang J."/>
        </authorList>
    </citation>
    <scope>NUCLEOTIDE SEQUENCE [LARGE SCALE GENOMIC DNA]</scope>
    <source>
        <strain evidence="2">21-3</strain>
    </source>
</reference>
<dbReference type="RefSeq" id="WP_151885174.1">
    <property type="nucleotide sequence ID" value="NZ_CP032228.1"/>
</dbReference>
<name>A0A5P6NBZ9_9SPHN</name>
<proteinExistence type="predicted"/>
<protein>
    <submittedName>
        <fullName evidence="1">Uncharacterized protein</fullName>
    </submittedName>
</protein>
<accession>A0A5P6NBZ9</accession>
<evidence type="ECO:0000313" key="2">
    <source>
        <dbReference type="Proteomes" id="UP000325385"/>
    </source>
</evidence>
<dbReference type="EMBL" id="CP032228">
    <property type="protein sequence ID" value="QFI62703.1"/>
    <property type="molecule type" value="Genomic_DNA"/>
</dbReference>